<dbReference type="PROSITE" id="PS51819">
    <property type="entry name" value="VOC"/>
    <property type="match status" value="1"/>
</dbReference>
<proteinExistence type="inferred from homology"/>
<dbReference type="Gene3D" id="3.10.180.10">
    <property type="entry name" value="2,3-Dihydroxybiphenyl 1,2-Dioxygenase, domain 1"/>
    <property type="match status" value="2"/>
</dbReference>
<evidence type="ECO:0000313" key="5">
    <source>
        <dbReference type="WBParaSite" id="ACAC_0000429001-mRNA-1"/>
    </source>
</evidence>
<evidence type="ECO:0000256" key="1">
    <source>
        <dbReference type="ARBA" id="ARBA00010363"/>
    </source>
</evidence>
<organism evidence="4 5">
    <name type="scientific">Angiostrongylus cantonensis</name>
    <name type="common">Rat lungworm</name>
    <dbReference type="NCBI Taxonomy" id="6313"/>
    <lineage>
        <taxon>Eukaryota</taxon>
        <taxon>Metazoa</taxon>
        <taxon>Ecdysozoa</taxon>
        <taxon>Nematoda</taxon>
        <taxon>Chromadorea</taxon>
        <taxon>Rhabditida</taxon>
        <taxon>Rhabditina</taxon>
        <taxon>Rhabditomorpha</taxon>
        <taxon>Strongyloidea</taxon>
        <taxon>Metastrongylidae</taxon>
        <taxon>Angiostrongylus</taxon>
    </lineage>
</organism>
<evidence type="ECO:0000313" key="4">
    <source>
        <dbReference type="Proteomes" id="UP000035642"/>
    </source>
</evidence>
<dbReference type="STRING" id="6313.A0A0K0D2J5"/>
<feature type="domain" description="VOC" evidence="3">
    <location>
        <begin position="104"/>
        <end position="219"/>
    </location>
</feature>
<protein>
    <submittedName>
        <fullName evidence="5">VOC domain-containing protein</fullName>
    </submittedName>
</protein>
<keyword evidence="2" id="KW-0677">Repeat</keyword>
<evidence type="ECO:0000259" key="3">
    <source>
        <dbReference type="PROSITE" id="PS51819"/>
    </source>
</evidence>
<keyword evidence="4" id="KW-1185">Reference proteome</keyword>
<comment type="similarity">
    <text evidence="1">Belongs to the glyoxalase I family.</text>
</comment>
<dbReference type="InterPro" id="IPR043194">
    <property type="entry name" value="GLOD4_C"/>
</dbReference>
<reference evidence="5" key="2">
    <citation type="submission" date="2017-02" db="UniProtKB">
        <authorList>
            <consortium name="WormBaseParasite"/>
        </authorList>
    </citation>
    <scope>IDENTIFICATION</scope>
</reference>
<reference evidence="4" key="1">
    <citation type="submission" date="2012-09" db="EMBL/GenBank/DDBJ databases">
        <authorList>
            <person name="Martin A.A."/>
        </authorList>
    </citation>
    <scope>NUCLEOTIDE SEQUENCE</scope>
</reference>
<dbReference type="CDD" id="cd16357">
    <property type="entry name" value="GLOD4_C"/>
    <property type="match status" value="1"/>
</dbReference>
<evidence type="ECO:0000256" key="2">
    <source>
        <dbReference type="ARBA" id="ARBA00022737"/>
    </source>
</evidence>
<dbReference type="InterPro" id="IPR037523">
    <property type="entry name" value="VOC_core"/>
</dbReference>
<accession>A0A0K0D2J5</accession>
<dbReference type="InterPro" id="IPR029068">
    <property type="entry name" value="Glyas_Bleomycin-R_OHBP_Dase"/>
</dbReference>
<dbReference type="Proteomes" id="UP000035642">
    <property type="component" value="Unassembled WGS sequence"/>
</dbReference>
<sequence length="256" mass="29011">MVARALHYVFKIGDRRASYDFFTKVLQMKVLRHEEFEEGCKAACNGPYNGKWSKTMVGYGNEDENFAIELTYNYEIGSYRLGNDLMVDPDGHYFFICPGEGCPKLVKVGVRVKDIRKSVEFWTNQLGMKIVEEGGDGRTTMRYREGQLPEGTLLDRASGYGRIAFSYPDEELPALQEKIKAAKLPIVKELVTLDTPGKASVQVIILADPDEHEICFVGDKAYRELSKFDPNADDFICKEMAQDNSASWFRNGKRSV</sequence>
<dbReference type="WBParaSite" id="ACAC_0000429001-mRNA-1">
    <property type="protein sequence ID" value="ACAC_0000429001-mRNA-1"/>
    <property type="gene ID" value="ACAC_0000429001"/>
</dbReference>
<dbReference type="PANTHER" id="PTHR46466">
    <property type="entry name" value="GLYOXALASE DOMAIN-CONTAINING PROTEIN 4"/>
    <property type="match status" value="1"/>
</dbReference>
<dbReference type="PANTHER" id="PTHR46466:SF1">
    <property type="entry name" value="GLYOXALASE DOMAIN-CONTAINING PROTEIN 4"/>
    <property type="match status" value="1"/>
</dbReference>
<name>A0A0K0D2J5_ANGCA</name>
<dbReference type="SUPFAM" id="SSF54593">
    <property type="entry name" value="Glyoxalase/Bleomycin resistance protein/Dihydroxybiphenyl dioxygenase"/>
    <property type="match status" value="2"/>
</dbReference>
<dbReference type="AlphaFoldDB" id="A0A0K0D2J5"/>
<dbReference type="InterPro" id="IPR043193">
    <property type="entry name" value="GLOD4"/>
</dbReference>
<dbReference type="Pfam" id="PF21701">
    <property type="entry name" value="GLOD4_C"/>
    <property type="match status" value="1"/>
</dbReference>